<accession>A0A836LL73</accession>
<comment type="caution">
    <text evidence="3">The sequence shown here is derived from an EMBL/GenBank/DDBJ whole genome shotgun (WGS) entry which is preliminary data.</text>
</comment>
<dbReference type="OrthoDB" id="267616at2759"/>
<dbReference type="EMBL" id="JAFJZO010000004">
    <property type="protein sequence ID" value="KAG5511612.1"/>
    <property type="molecule type" value="Genomic_DNA"/>
</dbReference>
<feature type="signal peptide" evidence="2">
    <location>
        <begin position="1"/>
        <end position="18"/>
    </location>
</feature>
<proteinExistence type="predicted"/>
<organism evidence="3 4">
    <name type="scientific">Porcisia hertigi</name>
    <dbReference type="NCBI Taxonomy" id="2761500"/>
    <lineage>
        <taxon>Eukaryota</taxon>
        <taxon>Discoba</taxon>
        <taxon>Euglenozoa</taxon>
        <taxon>Kinetoplastea</taxon>
        <taxon>Metakinetoplastina</taxon>
        <taxon>Trypanosomatida</taxon>
        <taxon>Trypanosomatidae</taxon>
        <taxon>Leishmaniinae</taxon>
        <taxon>Porcisia</taxon>
    </lineage>
</organism>
<reference evidence="3 4" key="1">
    <citation type="submission" date="2021-02" db="EMBL/GenBank/DDBJ databases">
        <title>Porcisia hertigi Genome sequencing and assembly.</title>
        <authorList>
            <person name="Almutairi H."/>
            <person name="Gatherer D."/>
        </authorList>
    </citation>
    <scope>NUCLEOTIDE SEQUENCE [LARGE SCALE GENOMIC DNA]</scope>
    <source>
        <strain evidence="3 4">C119</strain>
    </source>
</reference>
<gene>
    <name evidence="3" type="ORF">JKF63_07208</name>
</gene>
<dbReference type="AlphaFoldDB" id="A0A836LL73"/>
<evidence type="ECO:0000313" key="3">
    <source>
        <dbReference type="EMBL" id="KAG5511612.1"/>
    </source>
</evidence>
<feature type="coiled-coil region" evidence="1">
    <location>
        <begin position="79"/>
        <end position="123"/>
    </location>
</feature>
<keyword evidence="1" id="KW-0175">Coiled coil</keyword>
<keyword evidence="4" id="KW-1185">Reference proteome</keyword>
<dbReference type="KEGG" id="phet:94293226"/>
<evidence type="ECO:0000313" key="4">
    <source>
        <dbReference type="Proteomes" id="UP000674318"/>
    </source>
</evidence>
<protein>
    <submittedName>
        <fullName evidence="3">Uncharacterized protein</fullName>
    </submittedName>
</protein>
<name>A0A836LL73_9TRYP</name>
<dbReference type="Proteomes" id="UP000674318">
    <property type="component" value="Unassembled WGS sequence"/>
</dbReference>
<dbReference type="GeneID" id="94293226"/>
<keyword evidence="2" id="KW-0732">Signal</keyword>
<evidence type="ECO:0000256" key="1">
    <source>
        <dbReference type="SAM" id="Coils"/>
    </source>
</evidence>
<sequence length="159" mass="17493">MWRCLAPIGAWVASRARATTVSSAVGRGISHLPVLTGANENKSASGTSATASAAPTSEDYRALLLDLLLYRRETLAPVVEALSREREEVEQKMQQLDTHVRELSSIRDELRKLSEAMLEAEQRRLHDIVMDHGNSSVLESTRGGTQARGNIEEVEEIVL</sequence>
<feature type="chain" id="PRO_5032307329" evidence="2">
    <location>
        <begin position="19"/>
        <end position="159"/>
    </location>
</feature>
<dbReference type="RefSeq" id="XP_067759704.1">
    <property type="nucleotide sequence ID" value="XM_067903149.1"/>
</dbReference>
<evidence type="ECO:0000256" key="2">
    <source>
        <dbReference type="SAM" id="SignalP"/>
    </source>
</evidence>